<proteinExistence type="predicted"/>
<dbReference type="EMBL" id="JBHSFV010000001">
    <property type="protein sequence ID" value="MFC4632845.1"/>
    <property type="molecule type" value="Genomic_DNA"/>
</dbReference>
<name>A0ABV9HTR6_9FLAO</name>
<reference evidence="2" key="1">
    <citation type="journal article" date="2019" name="Int. J. Syst. Evol. Microbiol.">
        <title>The Global Catalogue of Microorganisms (GCM) 10K type strain sequencing project: providing services to taxonomists for standard genome sequencing and annotation.</title>
        <authorList>
            <consortium name="The Broad Institute Genomics Platform"/>
            <consortium name="The Broad Institute Genome Sequencing Center for Infectious Disease"/>
            <person name="Wu L."/>
            <person name="Ma J."/>
        </authorList>
    </citation>
    <scope>NUCLEOTIDE SEQUENCE [LARGE SCALE GENOMIC DNA]</scope>
    <source>
        <strain evidence="2">YJ-61-S</strain>
    </source>
</reference>
<evidence type="ECO:0000313" key="2">
    <source>
        <dbReference type="Proteomes" id="UP001596043"/>
    </source>
</evidence>
<dbReference type="RefSeq" id="WP_379977009.1">
    <property type="nucleotide sequence ID" value="NZ_JBHSFV010000001.1"/>
</dbReference>
<comment type="caution">
    <text evidence="1">The sequence shown here is derived from an EMBL/GenBank/DDBJ whole genome shotgun (WGS) entry which is preliminary data.</text>
</comment>
<protein>
    <submittedName>
        <fullName evidence="1">Uncharacterized protein</fullName>
    </submittedName>
</protein>
<dbReference type="Proteomes" id="UP001596043">
    <property type="component" value="Unassembled WGS sequence"/>
</dbReference>
<keyword evidence="2" id="KW-1185">Reference proteome</keyword>
<organism evidence="1 2">
    <name type="scientific">Dokdonia ponticola</name>
    <dbReference type="NCBI Taxonomy" id="2041041"/>
    <lineage>
        <taxon>Bacteria</taxon>
        <taxon>Pseudomonadati</taxon>
        <taxon>Bacteroidota</taxon>
        <taxon>Flavobacteriia</taxon>
        <taxon>Flavobacteriales</taxon>
        <taxon>Flavobacteriaceae</taxon>
        <taxon>Dokdonia</taxon>
    </lineage>
</organism>
<evidence type="ECO:0000313" key="1">
    <source>
        <dbReference type="EMBL" id="MFC4632845.1"/>
    </source>
</evidence>
<accession>A0ABV9HTR6</accession>
<sequence length="72" mass="8538">MEEEDKIIDAFKAKMKEDPELFEAIFFLSEFSIKKALLEEMGHLKMIPLKKYDTENFPVDSKYPKSISRCFK</sequence>
<gene>
    <name evidence="1" type="ORF">ACFO3O_02945</name>
</gene>